<keyword evidence="3 6" id="KW-0812">Transmembrane</keyword>
<feature type="transmembrane region" description="Helical" evidence="6">
    <location>
        <begin position="137"/>
        <end position="157"/>
    </location>
</feature>
<comment type="caution">
    <text evidence="8">The sequence shown here is derived from an EMBL/GenBank/DDBJ whole genome shotgun (WGS) entry which is preliminary data.</text>
</comment>
<dbReference type="EMBL" id="ADLO01000105">
    <property type="protein sequence ID" value="KGF53658.1"/>
    <property type="molecule type" value="Genomic_DNA"/>
</dbReference>
<evidence type="ECO:0000256" key="1">
    <source>
        <dbReference type="ARBA" id="ARBA00004651"/>
    </source>
</evidence>
<evidence type="ECO:0000313" key="9">
    <source>
        <dbReference type="Proteomes" id="UP000029585"/>
    </source>
</evidence>
<proteinExistence type="predicted"/>
<evidence type="ECO:0000256" key="2">
    <source>
        <dbReference type="ARBA" id="ARBA00022448"/>
    </source>
</evidence>
<evidence type="ECO:0000256" key="3">
    <source>
        <dbReference type="ARBA" id="ARBA00022692"/>
    </source>
</evidence>
<name>A0A096B2R4_FLAPL</name>
<feature type="transmembrane region" description="Helical" evidence="6">
    <location>
        <begin position="103"/>
        <end position="125"/>
    </location>
</feature>
<sequence>MPCNTKAPTIRWFYLTIGILSMLFAGILYSWSILKAPLADAFGWNASQLTMNFTLTMCFFCLGGVGGGLLARRLGTRLTIALGGALACIGFVLTARLDGSSLPMLYLSYGVITATGIGFAYNVVLSTVQAWFPDKKGTCSGALLMGFGASSLVLGSLADALIQNPAVGWRAAFLCLGVAIGIVLVAAALLIRLPAPGTVLPQPKAAANRVQEDFEAADYTTGQMLRRFTFWRAFLCIIFLAAMGNTVISFAKDLSLSVGASAALSTTLVGVLAVCNGLGRILTGALFDTLGRRRTMLLANGTAILAALVTLLSVAVHSVPLCVAGLCITGISYGACPTISSAFTSSFYGAKYFSLNFSVMNFNLTGASFIATAASVLLTQTGGYAAPLVLLLVLAVAALALNLSIKRP</sequence>
<comment type="subcellular location">
    <subcellularLocation>
        <location evidence="1">Cell membrane</location>
        <topology evidence="1">Multi-pass membrane protein</topology>
    </subcellularLocation>
</comment>
<feature type="transmembrane region" description="Helical" evidence="6">
    <location>
        <begin position="384"/>
        <end position="405"/>
    </location>
</feature>
<feature type="transmembrane region" description="Helical" evidence="6">
    <location>
        <begin position="254"/>
        <end position="275"/>
    </location>
</feature>
<keyword evidence="9" id="KW-1185">Reference proteome</keyword>
<feature type="transmembrane region" description="Helical" evidence="6">
    <location>
        <begin position="230"/>
        <end position="248"/>
    </location>
</feature>
<evidence type="ECO:0000256" key="5">
    <source>
        <dbReference type="ARBA" id="ARBA00023136"/>
    </source>
</evidence>
<feature type="transmembrane region" description="Helical" evidence="6">
    <location>
        <begin position="296"/>
        <end position="317"/>
    </location>
</feature>
<dbReference type="HOGENOM" id="CLU_001265_59_7_9"/>
<dbReference type="PANTHER" id="PTHR11360">
    <property type="entry name" value="MONOCARBOXYLATE TRANSPORTER"/>
    <property type="match status" value="1"/>
</dbReference>
<organism evidence="8 9">
    <name type="scientific">Flavonifractor plautii 1_3_50AFAA</name>
    <dbReference type="NCBI Taxonomy" id="742738"/>
    <lineage>
        <taxon>Bacteria</taxon>
        <taxon>Bacillati</taxon>
        <taxon>Bacillota</taxon>
        <taxon>Clostridia</taxon>
        <taxon>Eubacteriales</taxon>
        <taxon>Oscillospiraceae</taxon>
        <taxon>Flavonifractor</taxon>
    </lineage>
</organism>
<feature type="domain" description="Major facilitator superfamily (MFS) profile" evidence="7">
    <location>
        <begin position="10"/>
        <end position="408"/>
    </location>
</feature>
<evidence type="ECO:0000256" key="4">
    <source>
        <dbReference type="ARBA" id="ARBA00022989"/>
    </source>
</evidence>
<dbReference type="InterPro" id="IPR050327">
    <property type="entry name" value="Proton-linked_MCT"/>
</dbReference>
<dbReference type="InterPro" id="IPR011701">
    <property type="entry name" value="MFS"/>
</dbReference>
<gene>
    <name evidence="8" type="ORF">HMPREF9460_03478</name>
</gene>
<dbReference type="PATRIC" id="fig|742738.3.peg.3580"/>
<reference evidence="8 9" key="1">
    <citation type="submission" date="2011-08" db="EMBL/GenBank/DDBJ databases">
        <title>The Genome Sequence of Clostridium orbiscindens 1_3_50AFAA.</title>
        <authorList>
            <consortium name="The Broad Institute Genome Sequencing Platform"/>
            <person name="Earl A."/>
            <person name="Ward D."/>
            <person name="Feldgarden M."/>
            <person name="Gevers D."/>
            <person name="Daigneault M."/>
            <person name="Strauss J."/>
            <person name="Allen-Vercoe E."/>
            <person name="Young S.K."/>
            <person name="Zeng Q."/>
            <person name="Gargeya S."/>
            <person name="Fitzgerald M."/>
            <person name="Haas B."/>
            <person name="Abouelleil A."/>
            <person name="Alvarado L."/>
            <person name="Arachchi H.M."/>
            <person name="Berlin A."/>
            <person name="Brown A."/>
            <person name="Chapman S.B."/>
            <person name="Chen Z."/>
            <person name="Dunbar C."/>
            <person name="Freedman E."/>
            <person name="Gearin G."/>
            <person name="Gellesch M."/>
            <person name="Goldberg J."/>
            <person name="Griggs A."/>
            <person name="Gujja S."/>
            <person name="Heiman D."/>
            <person name="Howarth C."/>
            <person name="Larson L."/>
            <person name="Lui A."/>
            <person name="MacDonald P.J.P."/>
            <person name="Montmayeur A."/>
            <person name="Murphy C."/>
            <person name="Neiman D."/>
            <person name="Pearson M."/>
            <person name="Priest M."/>
            <person name="Roberts A."/>
            <person name="Saif S."/>
            <person name="Shea T."/>
            <person name="Shenoy N."/>
            <person name="Sisk P."/>
            <person name="Stolte C."/>
            <person name="Sykes S."/>
            <person name="Wortman J."/>
            <person name="Nusbaum C."/>
            <person name="Birren B."/>
        </authorList>
    </citation>
    <scope>NUCLEOTIDE SEQUENCE [LARGE SCALE GENOMIC DNA]</scope>
    <source>
        <strain evidence="8 9">1_3_50AFAA</strain>
    </source>
</reference>
<dbReference type="GO" id="GO:0005886">
    <property type="term" value="C:plasma membrane"/>
    <property type="evidence" value="ECO:0007669"/>
    <property type="project" value="UniProtKB-SubCell"/>
</dbReference>
<accession>A0A096B2R4</accession>
<dbReference type="Proteomes" id="UP000029585">
    <property type="component" value="Unassembled WGS sequence"/>
</dbReference>
<evidence type="ECO:0000259" key="7">
    <source>
        <dbReference type="PROSITE" id="PS50850"/>
    </source>
</evidence>
<dbReference type="RefSeq" id="WP_044942862.1">
    <property type="nucleotide sequence ID" value="NZ_KN174166.1"/>
</dbReference>
<dbReference type="eggNOG" id="COG2223">
    <property type="taxonomic scope" value="Bacteria"/>
</dbReference>
<dbReference type="PANTHER" id="PTHR11360:SF304">
    <property type="entry name" value="MFS DOMAIN-CONTAINING PROTEIN"/>
    <property type="match status" value="1"/>
</dbReference>
<feature type="transmembrane region" description="Helical" evidence="6">
    <location>
        <begin position="51"/>
        <end position="71"/>
    </location>
</feature>
<dbReference type="GO" id="GO:0022857">
    <property type="term" value="F:transmembrane transporter activity"/>
    <property type="evidence" value="ECO:0007669"/>
    <property type="project" value="InterPro"/>
</dbReference>
<dbReference type="InterPro" id="IPR036259">
    <property type="entry name" value="MFS_trans_sf"/>
</dbReference>
<dbReference type="Gene3D" id="1.20.1250.20">
    <property type="entry name" value="MFS general substrate transporter like domains"/>
    <property type="match status" value="2"/>
</dbReference>
<feature type="transmembrane region" description="Helical" evidence="6">
    <location>
        <begin position="169"/>
        <end position="191"/>
    </location>
</feature>
<dbReference type="AlphaFoldDB" id="A0A096B2R4"/>
<evidence type="ECO:0000256" key="6">
    <source>
        <dbReference type="SAM" id="Phobius"/>
    </source>
</evidence>
<feature type="transmembrane region" description="Helical" evidence="6">
    <location>
        <begin position="355"/>
        <end position="378"/>
    </location>
</feature>
<keyword evidence="4 6" id="KW-1133">Transmembrane helix</keyword>
<dbReference type="PROSITE" id="PS50850">
    <property type="entry name" value="MFS"/>
    <property type="match status" value="1"/>
</dbReference>
<keyword evidence="5 6" id="KW-0472">Membrane</keyword>
<dbReference type="InterPro" id="IPR020846">
    <property type="entry name" value="MFS_dom"/>
</dbReference>
<evidence type="ECO:0000313" key="8">
    <source>
        <dbReference type="EMBL" id="KGF53658.1"/>
    </source>
</evidence>
<feature type="transmembrane region" description="Helical" evidence="6">
    <location>
        <begin position="12"/>
        <end position="31"/>
    </location>
</feature>
<dbReference type="SUPFAM" id="SSF103473">
    <property type="entry name" value="MFS general substrate transporter"/>
    <property type="match status" value="1"/>
</dbReference>
<feature type="transmembrane region" description="Helical" evidence="6">
    <location>
        <begin position="323"/>
        <end position="343"/>
    </location>
</feature>
<feature type="transmembrane region" description="Helical" evidence="6">
    <location>
        <begin position="78"/>
        <end position="97"/>
    </location>
</feature>
<protein>
    <recommendedName>
        <fullName evidence="7">Major facilitator superfamily (MFS) profile domain-containing protein</fullName>
    </recommendedName>
</protein>
<dbReference type="Pfam" id="PF07690">
    <property type="entry name" value="MFS_1"/>
    <property type="match status" value="1"/>
</dbReference>
<keyword evidence="2" id="KW-0813">Transport</keyword>